<accession>A0A2K1JCI5</accession>
<dbReference type="EMBL" id="ABEU02000015">
    <property type="protein sequence ID" value="PNR39233.1"/>
    <property type="molecule type" value="Genomic_DNA"/>
</dbReference>
<evidence type="ECO:0000313" key="2">
    <source>
        <dbReference type="EnsemblPlants" id="Pp3c15_8590V3.1"/>
    </source>
</evidence>
<dbReference type="InParanoid" id="A0A2K1JCI5"/>
<protein>
    <submittedName>
        <fullName evidence="1 2">Uncharacterized protein</fullName>
    </submittedName>
</protein>
<gene>
    <name evidence="1" type="ORF">PHYPA_019511</name>
</gene>
<dbReference type="Gramene" id="Pp3c15_8590V3.1">
    <property type="protein sequence ID" value="Pp3c15_8590V3.1"/>
    <property type="gene ID" value="Pp3c15_8590"/>
</dbReference>
<reference evidence="1 3" key="1">
    <citation type="journal article" date="2008" name="Science">
        <title>The Physcomitrella genome reveals evolutionary insights into the conquest of land by plants.</title>
        <authorList>
            <person name="Rensing S."/>
            <person name="Lang D."/>
            <person name="Zimmer A."/>
            <person name="Terry A."/>
            <person name="Salamov A."/>
            <person name="Shapiro H."/>
            <person name="Nishiyama T."/>
            <person name="Perroud P.-F."/>
            <person name="Lindquist E."/>
            <person name="Kamisugi Y."/>
            <person name="Tanahashi T."/>
            <person name="Sakakibara K."/>
            <person name="Fujita T."/>
            <person name="Oishi K."/>
            <person name="Shin-I T."/>
            <person name="Kuroki Y."/>
            <person name="Toyoda A."/>
            <person name="Suzuki Y."/>
            <person name="Hashimoto A."/>
            <person name="Yamaguchi K."/>
            <person name="Sugano A."/>
            <person name="Kohara Y."/>
            <person name="Fujiyama A."/>
            <person name="Anterola A."/>
            <person name="Aoki S."/>
            <person name="Ashton N."/>
            <person name="Barbazuk W.B."/>
            <person name="Barker E."/>
            <person name="Bennetzen J."/>
            <person name="Bezanilla M."/>
            <person name="Blankenship R."/>
            <person name="Cho S.H."/>
            <person name="Dutcher S."/>
            <person name="Estelle M."/>
            <person name="Fawcett J.A."/>
            <person name="Gundlach H."/>
            <person name="Hanada K."/>
            <person name="Heyl A."/>
            <person name="Hicks K.A."/>
            <person name="Hugh J."/>
            <person name="Lohr M."/>
            <person name="Mayer K."/>
            <person name="Melkozernov A."/>
            <person name="Murata T."/>
            <person name="Nelson D."/>
            <person name="Pils B."/>
            <person name="Prigge M."/>
            <person name="Reiss B."/>
            <person name="Renner T."/>
            <person name="Rombauts S."/>
            <person name="Rushton P."/>
            <person name="Sanderfoot A."/>
            <person name="Schween G."/>
            <person name="Shiu S.-H."/>
            <person name="Stueber K."/>
            <person name="Theodoulou F.L."/>
            <person name="Tu H."/>
            <person name="Van de Peer Y."/>
            <person name="Verrier P.J."/>
            <person name="Waters E."/>
            <person name="Wood A."/>
            <person name="Yang L."/>
            <person name="Cove D."/>
            <person name="Cuming A."/>
            <person name="Hasebe M."/>
            <person name="Lucas S."/>
            <person name="Mishler D.B."/>
            <person name="Reski R."/>
            <person name="Grigoriev I."/>
            <person name="Quatrano R.S."/>
            <person name="Boore J.L."/>
        </authorList>
    </citation>
    <scope>NUCLEOTIDE SEQUENCE [LARGE SCALE GENOMIC DNA]</scope>
    <source>
        <strain evidence="2 3">cv. Gransden 2004</strain>
    </source>
</reference>
<proteinExistence type="predicted"/>
<dbReference type="EnsemblPlants" id="Pp3c15_8590V3.1">
    <property type="protein sequence ID" value="Pp3c15_8590V3.1"/>
    <property type="gene ID" value="Pp3c15_8590"/>
</dbReference>
<reference evidence="2" key="3">
    <citation type="submission" date="2020-12" db="UniProtKB">
        <authorList>
            <consortium name="EnsemblPlants"/>
        </authorList>
    </citation>
    <scope>IDENTIFICATION</scope>
</reference>
<dbReference type="Proteomes" id="UP000006727">
    <property type="component" value="Chromosome 15"/>
</dbReference>
<keyword evidence="3" id="KW-1185">Reference proteome</keyword>
<sequence length="67" mass="7744">MGQLFQPVECFMEATNHIRFWSFNLNNHQHVMGWRPEGSSVKFQVLFAAWELSSSSMGDCHCFAFGE</sequence>
<dbReference type="AlphaFoldDB" id="A0A2K1JCI5"/>
<organism evidence="1">
    <name type="scientific">Physcomitrium patens</name>
    <name type="common">Spreading-leaved earth moss</name>
    <name type="synonym">Physcomitrella patens</name>
    <dbReference type="NCBI Taxonomy" id="3218"/>
    <lineage>
        <taxon>Eukaryota</taxon>
        <taxon>Viridiplantae</taxon>
        <taxon>Streptophyta</taxon>
        <taxon>Embryophyta</taxon>
        <taxon>Bryophyta</taxon>
        <taxon>Bryophytina</taxon>
        <taxon>Bryopsida</taxon>
        <taxon>Funariidae</taxon>
        <taxon>Funariales</taxon>
        <taxon>Funariaceae</taxon>
        <taxon>Physcomitrium</taxon>
    </lineage>
</organism>
<name>A0A2K1JCI5_PHYPA</name>
<evidence type="ECO:0000313" key="1">
    <source>
        <dbReference type="EMBL" id="PNR39233.1"/>
    </source>
</evidence>
<evidence type="ECO:0000313" key="3">
    <source>
        <dbReference type="Proteomes" id="UP000006727"/>
    </source>
</evidence>
<reference evidence="1 3" key="2">
    <citation type="journal article" date="2018" name="Plant J.">
        <title>The Physcomitrella patens chromosome-scale assembly reveals moss genome structure and evolution.</title>
        <authorList>
            <person name="Lang D."/>
            <person name="Ullrich K.K."/>
            <person name="Murat F."/>
            <person name="Fuchs J."/>
            <person name="Jenkins J."/>
            <person name="Haas F.B."/>
            <person name="Piednoel M."/>
            <person name="Gundlach H."/>
            <person name="Van Bel M."/>
            <person name="Meyberg R."/>
            <person name="Vives C."/>
            <person name="Morata J."/>
            <person name="Symeonidi A."/>
            <person name="Hiss M."/>
            <person name="Muchero W."/>
            <person name="Kamisugi Y."/>
            <person name="Saleh O."/>
            <person name="Blanc G."/>
            <person name="Decker E.L."/>
            <person name="van Gessel N."/>
            <person name="Grimwood J."/>
            <person name="Hayes R.D."/>
            <person name="Graham S.W."/>
            <person name="Gunter L.E."/>
            <person name="McDaniel S.F."/>
            <person name="Hoernstein S.N.W."/>
            <person name="Larsson A."/>
            <person name="Li F.W."/>
            <person name="Perroud P.F."/>
            <person name="Phillips J."/>
            <person name="Ranjan P."/>
            <person name="Rokshar D.S."/>
            <person name="Rothfels C.J."/>
            <person name="Schneider L."/>
            <person name="Shu S."/>
            <person name="Stevenson D.W."/>
            <person name="Thummler F."/>
            <person name="Tillich M."/>
            <person name="Villarreal Aguilar J.C."/>
            <person name="Widiez T."/>
            <person name="Wong G.K."/>
            <person name="Wymore A."/>
            <person name="Zhang Y."/>
            <person name="Zimmer A.D."/>
            <person name="Quatrano R.S."/>
            <person name="Mayer K.F.X."/>
            <person name="Goodstein D."/>
            <person name="Casacuberta J.M."/>
            <person name="Vandepoele K."/>
            <person name="Reski R."/>
            <person name="Cuming A.C."/>
            <person name="Tuskan G.A."/>
            <person name="Maumus F."/>
            <person name="Salse J."/>
            <person name="Schmutz J."/>
            <person name="Rensing S.A."/>
        </authorList>
    </citation>
    <scope>NUCLEOTIDE SEQUENCE [LARGE SCALE GENOMIC DNA]</scope>
    <source>
        <strain evidence="2 3">cv. Gransden 2004</strain>
    </source>
</reference>